<sequence length="321" mass="36635">MRVLFIHIGHDKTGSSYLQSHFARNQKTLAKHGFTYPVGEASRRAAVRGMATSGTQNDNTLEQRLADTIETNDVLLSYEGFFNRLAEHPNEEIERWQRWCDTLCFDKIKVLLFVRDPVSHASSTYLQMVRAEGHYGDLDAYVARYNRPLIVWNVLNTLKKASNIDVTVHSYSREKSKLLELTLNWLSPDREIEFDLKRQDELVNRGMTDEEVIVALRANRRSPSWGSNLAKLSLVQRPKLKSTLLIGSHGAQEVMVANNRHAMKKVNDLVGIESGYQIDFQEPRHAEANSLALFKALSQLMLAVGKQSLRQFASRLKGRLR</sequence>
<evidence type="ECO:0000313" key="2">
    <source>
        <dbReference type="Proteomes" id="UP001238334"/>
    </source>
</evidence>
<dbReference type="InterPro" id="IPR027417">
    <property type="entry name" value="P-loop_NTPase"/>
</dbReference>
<organism evidence="1 2">
    <name type="scientific">Parasedimentitalea psychrophila</name>
    <dbReference type="NCBI Taxonomy" id="2997337"/>
    <lineage>
        <taxon>Bacteria</taxon>
        <taxon>Pseudomonadati</taxon>
        <taxon>Pseudomonadota</taxon>
        <taxon>Alphaproteobacteria</taxon>
        <taxon>Rhodobacterales</taxon>
        <taxon>Paracoccaceae</taxon>
        <taxon>Parasedimentitalea</taxon>
    </lineage>
</organism>
<dbReference type="Gene3D" id="3.40.50.300">
    <property type="entry name" value="P-loop containing nucleotide triphosphate hydrolases"/>
    <property type="match status" value="1"/>
</dbReference>
<dbReference type="KEGG" id="ppso:QPJ95_18885"/>
<dbReference type="EMBL" id="CP127247">
    <property type="protein sequence ID" value="WIY24568.1"/>
    <property type="molecule type" value="Genomic_DNA"/>
</dbReference>
<accession>A0A9Y2KXN8</accession>
<protein>
    <recommendedName>
        <fullName evidence="3">Sulfotransferase family protein</fullName>
    </recommendedName>
</protein>
<name>A0A9Y2KXN8_9RHOB</name>
<gene>
    <name evidence="1" type="ORF">QPJ95_18885</name>
</gene>
<dbReference type="Proteomes" id="UP001238334">
    <property type="component" value="Chromosome"/>
</dbReference>
<dbReference type="RefSeq" id="WP_270921162.1">
    <property type="nucleotide sequence ID" value="NZ_CP127247.1"/>
</dbReference>
<dbReference type="AlphaFoldDB" id="A0A9Y2KXN8"/>
<evidence type="ECO:0000313" key="1">
    <source>
        <dbReference type="EMBL" id="WIY24568.1"/>
    </source>
</evidence>
<reference evidence="1 2" key="1">
    <citation type="submission" date="2023-06" db="EMBL/GenBank/DDBJ databases">
        <title>Parasedimentitalea psychrophila sp. nov., a psychrophilic bacterium isolated from deep-sea sediment.</title>
        <authorList>
            <person name="Li A."/>
        </authorList>
    </citation>
    <scope>NUCLEOTIDE SEQUENCE [LARGE SCALE GENOMIC DNA]</scope>
    <source>
        <strain evidence="1 2">QS115</strain>
    </source>
</reference>
<proteinExistence type="predicted"/>
<evidence type="ECO:0008006" key="3">
    <source>
        <dbReference type="Google" id="ProtNLM"/>
    </source>
</evidence>
<dbReference type="SUPFAM" id="SSF52540">
    <property type="entry name" value="P-loop containing nucleoside triphosphate hydrolases"/>
    <property type="match status" value="1"/>
</dbReference>
<keyword evidence="2" id="KW-1185">Reference proteome</keyword>